<dbReference type="AlphaFoldDB" id="A0A1G1WFJ3"/>
<dbReference type="GO" id="GO:0016787">
    <property type="term" value="F:hydrolase activity"/>
    <property type="evidence" value="ECO:0007669"/>
    <property type="project" value="UniProtKB-KW"/>
</dbReference>
<keyword evidence="2" id="KW-0067">ATP-binding</keyword>
<dbReference type="InterPro" id="IPR027417">
    <property type="entry name" value="P-loop_NTPase"/>
</dbReference>
<evidence type="ECO:0000256" key="2">
    <source>
        <dbReference type="ARBA" id="ARBA00022806"/>
    </source>
</evidence>
<evidence type="ECO:0000313" key="5">
    <source>
        <dbReference type="Proteomes" id="UP000176389"/>
    </source>
</evidence>
<keyword evidence="2" id="KW-0347">Helicase</keyword>
<dbReference type="InterPro" id="IPR001650">
    <property type="entry name" value="Helicase_C-like"/>
</dbReference>
<dbReference type="InterPro" id="IPR047112">
    <property type="entry name" value="RecG/Mfd"/>
</dbReference>
<dbReference type="Pfam" id="PF00271">
    <property type="entry name" value="Helicase_C"/>
    <property type="match status" value="1"/>
</dbReference>
<keyword evidence="2" id="KW-0547">Nucleotide-binding</keyword>
<protein>
    <recommendedName>
        <fullName evidence="3">Helicase C-terminal domain-containing protein</fullName>
    </recommendedName>
</protein>
<evidence type="ECO:0000259" key="3">
    <source>
        <dbReference type="PROSITE" id="PS51194"/>
    </source>
</evidence>
<dbReference type="STRING" id="1802596.A2Z11_02485"/>
<dbReference type="Gene3D" id="3.40.50.300">
    <property type="entry name" value="P-loop containing nucleotide triphosphate hydrolases"/>
    <property type="match status" value="1"/>
</dbReference>
<dbReference type="PANTHER" id="PTHR47964">
    <property type="entry name" value="ATP-DEPENDENT DNA HELICASE HOMOLOG RECG, CHLOROPLASTIC"/>
    <property type="match status" value="1"/>
</dbReference>
<dbReference type="Proteomes" id="UP000176389">
    <property type="component" value="Unassembled WGS sequence"/>
</dbReference>
<gene>
    <name evidence="4" type="ORF">A2Z11_02485</name>
</gene>
<dbReference type="EMBL" id="MHCS01000021">
    <property type="protein sequence ID" value="OGY26466.1"/>
    <property type="molecule type" value="Genomic_DNA"/>
</dbReference>
<dbReference type="GO" id="GO:0003678">
    <property type="term" value="F:DNA helicase activity"/>
    <property type="evidence" value="ECO:0007669"/>
    <property type="project" value="TreeGrafter"/>
</dbReference>
<dbReference type="PANTHER" id="PTHR47964:SF1">
    <property type="entry name" value="ATP-DEPENDENT DNA HELICASE HOMOLOG RECG, CHLOROPLASTIC"/>
    <property type="match status" value="1"/>
</dbReference>
<accession>A0A1G1WFJ3</accession>
<dbReference type="PROSITE" id="PS51194">
    <property type="entry name" value="HELICASE_CTER"/>
    <property type="match status" value="1"/>
</dbReference>
<proteinExistence type="predicted"/>
<evidence type="ECO:0000256" key="1">
    <source>
        <dbReference type="ARBA" id="ARBA00022801"/>
    </source>
</evidence>
<keyword evidence="1" id="KW-0378">Hydrolase</keyword>
<dbReference type="SMART" id="SM00490">
    <property type="entry name" value="HELICc"/>
    <property type="match status" value="1"/>
</dbReference>
<name>A0A1G1WFJ3_9BACT</name>
<organism evidence="4 5">
    <name type="scientific">Candidatus Woykebacteria bacterium RBG_16_43_9</name>
    <dbReference type="NCBI Taxonomy" id="1802596"/>
    <lineage>
        <taxon>Bacteria</taxon>
        <taxon>Candidatus Woykeibacteriota</taxon>
    </lineage>
</organism>
<dbReference type="SUPFAM" id="SSF52540">
    <property type="entry name" value="P-loop containing nucleoside triphosphate hydrolases"/>
    <property type="match status" value="1"/>
</dbReference>
<dbReference type="GO" id="GO:0006281">
    <property type="term" value="P:DNA repair"/>
    <property type="evidence" value="ECO:0007669"/>
    <property type="project" value="InterPro"/>
</dbReference>
<sequence length="174" mass="19191">MAHIAKKAAEVADLVPKAKVVYAHGQMRAAELERVMEQFYSGKADILVCTTIIGSGIDMPNVNTIFIEDVQRFGLAGIHQLRGRVGRSERKAYAYLFYPKNYVPEGQALERLLTVSRIKELGAGFQLARKDLEIRGAGNLLGTAQHGNIALVGFQLYIQLLSQTVEKLKATFVS</sequence>
<feature type="domain" description="Helicase C-terminal" evidence="3">
    <location>
        <begin position="1"/>
        <end position="133"/>
    </location>
</feature>
<comment type="caution">
    <text evidence="4">The sequence shown here is derived from an EMBL/GenBank/DDBJ whole genome shotgun (WGS) entry which is preliminary data.</text>
</comment>
<reference evidence="4 5" key="1">
    <citation type="journal article" date="2016" name="Nat. Commun.">
        <title>Thousands of microbial genomes shed light on interconnected biogeochemical processes in an aquifer system.</title>
        <authorList>
            <person name="Anantharaman K."/>
            <person name="Brown C.T."/>
            <person name="Hug L.A."/>
            <person name="Sharon I."/>
            <person name="Castelle C.J."/>
            <person name="Probst A.J."/>
            <person name="Thomas B.C."/>
            <person name="Singh A."/>
            <person name="Wilkins M.J."/>
            <person name="Karaoz U."/>
            <person name="Brodie E.L."/>
            <person name="Williams K.H."/>
            <person name="Hubbard S.S."/>
            <person name="Banfield J.F."/>
        </authorList>
    </citation>
    <scope>NUCLEOTIDE SEQUENCE [LARGE SCALE GENOMIC DNA]</scope>
</reference>
<evidence type="ECO:0000313" key="4">
    <source>
        <dbReference type="EMBL" id="OGY26466.1"/>
    </source>
</evidence>